<reference evidence="4" key="1">
    <citation type="submission" date="2020-06" db="EMBL/GenBank/DDBJ databases">
        <title>Draft genomic sequence of Geomonas sp. Red330.</title>
        <authorList>
            <person name="Itoh H."/>
            <person name="Zhenxing X."/>
            <person name="Ushijima N."/>
            <person name="Masuda Y."/>
            <person name="Shiratori Y."/>
            <person name="Senoo K."/>
        </authorList>
    </citation>
    <scope>NUCLEOTIDE SEQUENCE [LARGE SCALE GENOMIC DNA]</scope>
    <source>
        <strain evidence="4">Red330</strain>
    </source>
</reference>
<dbReference type="RefSeq" id="WP_246399152.1">
    <property type="nucleotide sequence ID" value="NZ_BLXX01000001.1"/>
</dbReference>
<evidence type="ECO:0000313" key="3">
    <source>
        <dbReference type="EMBL" id="GFO57861.1"/>
    </source>
</evidence>
<dbReference type="EMBL" id="BLXX01000001">
    <property type="protein sequence ID" value="GFO57861.1"/>
    <property type="molecule type" value="Genomic_DNA"/>
</dbReference>
<keyword evidence="4" id="KW-1185">Reference proteome</keyword>
<gene>
    <name evidence="3" type="ORF">GMST_01860</name>
</gene>
<accession>A0A6V8MCY8</accession>
<dbReference type="Pfam" id="PF07589">
    <property type="entry name" value="PEP-CTERM"/>
    <property type="match status" value="1"/>
</dbReference>
<feature type="domain" description="Ice-binding protein C-terminal" evidence="2">
    <location>
        <begin position="208"/>
        <end position="231"/>
    </location>
</feature>
<feature type="signal peptide" evidence="1">
    <location>
        <begin position="1"/>
        <end position="25"/>
    </location>
</feature>
<organism evidence="3 4">
    <name type="scientific">Geomonas silvestris</name>
    <dbReference type="NCBI Taxonomy" id="2740184"/>
    <lineage>
        <taxon>Bacteria</taxon>
        <taxon>Pseudomonadati</taxon>
        <taxon>Thermodesulfobacteriota</taxon>
        <taxon>Desulfuromonadia</taxon>
        <taxon>Geobacterales</taxon>
        <taxon>Geobacteraceae</taxon>
        <taxon>Geomonas</taxon>
    </lineage>
</organism>
<comment type="caution">
    <text evidence="3">The sequence shown here is derived from an EMBL/GenBank/DDBJ whole genome shotgun (WGS) entry which is preliminary data.</text>
</comment>
<feature type="chain" id="PRO_5028165502" description="Ice-binding protein C-terminal domain-containing protein" evidence="1">
    <location>
        <begin position="26"/>
        <end position="233"/>
    </location>
</feature>
<evidence type="ECO:0000313" key="4">
    <source>
        <dbReference type="Proteomes" id="UP000556026"/>
    </source>
</evidence>
<dbReference type="NCBIfam" id="TIGR02595">
    <property type="entry name" value="PEP_CTERM"/>
    <property type="match status" value="1"/>
</dbReference>
<sequence>MKKTTGTVLALLTLICALWVAPALATNYTITGYTASLLVTDPVTGAVLGGDTGLNGYYSLDLTGNNNTSLSASLTLFAANGDGSRNLVNPAVLYSSALIDKFYFNLTGSNFTLGSNLTGDMLQLSFAALPADPNYPGVVASNALPVANGNVYVNQLYIDSNGQPVSYGPDGLPTSPTTVYGSILVPDIFATDILGNLIDFPVEDAAAPVPEPSTFLLLGLGLAGLGYLRRRTA</sequence>
<evidence type="ECO:0000259" key="2">
    <source>
        <dbReference type="Pfam" id="PF07589"/>
    </source>
</evidence>
<dbReference type="InterPro" id="IPR013424">
    <property type="entry name" value="Ice-binding_C"/>
</dbReference>
<evidence type="ECO:0000256" key="1">
    <source>
        <dbReference type="SAM" id="SignalP"/>
    </source>
</evidence>
<keyword evidence="1" id="KW-0732">Signal</keyword>
<proteinExistence type="predicted"/>
<dbReference type="AlphaFoldDB" id="A0A6V8MCY8"/>
<name>A0A6V8MCY8_9BACT</name>
<protein>
    <recommendedName>
        <fullName evidence="2">Ice-binding protein C-terminal domain-containing protein</fullName>
    </recommendedName>
</protein>
<dbReference type="Proteomes" id="UP000556026">
    <property type="component" value="Unassembled WGS sequence"/>
</dbReference>